<accession>A0A133XH63</accession>
<dbReference type="EMBL" id="LODL01000021">
    <property type="protein sequence ID" value="KXB30287.1"/>
    <property type="molecule type" value="Genomic_DNA"/>
</dbReference>
<organism evidence="1 2">
    <name type="scientific">Dechloromonas denitrificans</name>
    <dbReference type="NCBI Taxonomy" id="281362"/>
    <lineage>
        <taxon>Bacteria</taxon>
        <taxon>Pseudomonadati</taxon>
        <taxon>Pseudomonadota</taxon>
        <taxon>Betaproteobacteria</taxon>
        <taxon>Rhodocyclales</taxon>
        <taxon>Azonexaceae</taxon>
        <taxon>Dechloromonas</taxon>
    </lineage>
</organism>
<evidence type="ECO:0000313" key="1">
    <source>
        <dbReference type="EMBL" id="KXB30287.1"/>
    </source>
</evidence>
<gene>
    <name evidence="1" type="ORF">AT959_13115</name>
</gene>
<dbReference type="Proteomes" id="UP000070186">
    <property type="component" value="Unassembled WGS sequence"/>
</dbReference>
<sequence length="88" mass="9452">MLQGAATHRLDVGQHAHRHDRVLQDDAGQFAGVDAVEVVAHFVESALGDAQHGQTIVVEEQDPAFDVGQRVVDHVFIVLEYAAVSPSA</sequence>
<protein>
    <submittedName>
        <fullName evidence="1">Uncharacterized protein</fullName>
    </submittedName>
</protein>
<name>A0A133XH63_9RHOO</name>
<keyword evidence="2" id="KW-1185">Reference proteome</keyword>
<proteinExistence type="predicted"/>
<reference evidence="1 2" key="1">
    <citation type="submission" date="2015-12" db="EMBL/GenBank/DDBJ databases">
        <title>Nitrous oxide reduction kinetics distinguish bacteria harboring typical versus atypical NosZ.</title>
        <authorList>
            <person name="Yoon S."/>
            <person name="Nissen S."/>
            <person name="Park D."/>
            <person name="Sanford R.A."/>
            <person name="Loeffler F.E."/>
        </authorList>
    </citation>
    <scope>NUCLEOTIDE SEQUENCE [LARGE SCALE GENOMIC DNA]</scope>
    <source>
        <strain evidence="1 2">ATCC BAA-841</strain>
    </source>
</reference>
<dbReference type="AlphaFoldDB" id="A0A133XH63"/>
<comment type="caution">
    <text evidence="1">The sequence shown here is derived from an EMBL/GenBank/DDBJ whole genome shotgun (WGS) entry which is preliminary data.</text>
</comment>
<evidence type="ECO:0000313" key="2">
    <source>
        <dbReference type="Proteomes" id="UP000070186"/>
    </source>
</evidence>